<keyword evidence="3" id="KW-1185">Reference proteome</keyword>
<feature type="region of interest" description="Disordered" evidence="1">
    <location>
        <begin position="133"/>
        <end position="158"/>
    </location>
</feature>
<evidence type="ECO:0000256" key="1">
    <source>
        <dbReference type="SAM" id="MobiDB-lite"/>
    </source>
</evidence>
<feature type="region of interest" description="Disordered" evidence="1">
    <location>
        <begin position="66"/>
        <end position="101"/>
    </location>
</feature>
<evidence type="ECO:0000313" key="2">
    <source>
        <dbReference type="EMBL" id="KAJ8444548.1"/>
    </source>
</evidence>
<organism evidence="2 3">
    <name type="scientific">Carnegiea gigantea</name>
    <dbReference type="NCBI Taxonomy" id="171969"/>
    <lineage>
        <taxon>Eukaryota</taxon>
        <taxon>Viridiplantae</taxon>
        <taxon>Streptophyta</taxon>
        <taxon>Embryophyta</taxon>
        <taxon>Tracheophyta</taxon>
        <taxon>Spermatophyta</taxon>
        <taxon>Magnoliopsida</taxon>
        <taxon>eudicotyledons</taxon>
        <taxon>Gunneridae</taxon>
        <taxon>Pentapetalae</taxon>
        <taxon>Caryophyllales</taxon>
        <taxon>Cactineae</taxon>
        <taxon>Cactaceae</taxon>
        <taxon>Cactoideae</taxon>
        <taxon>Echinocereeae</taxon>
        <taxon>Carnegiea</taxon>
    </lineage>
</organism>
<comment type="caution">
    <text evidence="2">The sequence shown here is derived from an EMBL/GenBank/DDBJ whole genome shotgun (WGS) entry which is preliminary data.</text>
</comment>
<name>A0A9Q1KJL1_9CARY</name>
<reference evidence="2" key="1">
    <citation type="submission" date="2022-04" db="EMBL/GenBank/DDBJ databases">
        <title>Carnegiea gigantea Genome sequencing and assembly v2.</title>
        <authorList>
            <person name="Copetti D."/>
            <person name="Sanderson M.J."/>
            <person name="Burquez A."/>
            <person name="Wojciechowski M.F."/>
        </authorList>
    </citation>
    <scope>NUCLEOTIDE SEQUENCE</scope>
    <source>
        <strain evidence="2">SGP5-SGP5p</strain>
        <tissue evidence="2">Aerial part</tissue>
    </source>
</reference>
<protein>
    <submittedName>
        <fullName evidence="2">Uncharacterized protein</fullName>
    </submittedName>
</protein>
<gene>
    <name evidence="2" type="ORF">Cgig2_000827</name>
</gene>
<dbReference type="EMBL" id="JAKOGI010000095">
    <property type="protein sequence ID" value="KAJ8444548.1"/>
    <property type="molecule type" value="Genomic_DNA"/>
</dbReference>
<proteinExistence type="predicted"/>
<evidence type="ECO:0000313" key="3">
    <source>
        <dbReference type="Proteomes" id="UP001153076"/>
    </source>
</evidence>
<sequence length="158" mass="17905">MNGEEVLLNKFSTNTLKPGNMLTDFRLKTLDYFSLIHSLRCYDCRYWIIMATVDVSVDISDTQSQEVNIENTHDTGKSASAPTSSKKHKPEANCGARRRRNRSEVWDHFEKLEEEEDEGDVDAVTEEMTYLDLNASTSQGESAMDGNLNDISPPSHRL</sequence>
<dbReference type="Proteomes" id="UP001153076">
    <property type="component" value="Unassembled WGS sequence"/>
</dbReference>
<accession>A0A9Q1KJL1</accession>
<dbReference type="AlphaFoldDB" id="A0A9Q1KJL1"/>